<dbReference type="AlphaFoldDB" id="A0A2K4ZIM2"/>
<evidence type="ECO:0000313" key="1">
    <source>
        <dbReference type="EMBL" id="SOY30333.1"/>
    </source>
</evidence>
<dbReference type="SUPFAM" id="SSF52540">
    <property type="entry name" value="P-loop containing nucleoside triphosphate hydrolases"/>
    <property type="match status" value="1"/>
</dbReference>
<dbReference type="Proteomes" id="UP000236311">
    <property type="component" value="Unassembled WGS sequence"/>
</dbReference>
<protein>
    <recommendedName>
        <fullName evidence="3">Ferrous iron transport protein B</fullName>
    </recommendedName>
</protein>
<keyword evidence="2" id="KW-1185">Reference proteome</keyword>
<gene>
    <name evidence="1" type="ORF">AMURIS_03060</name>
</gene>
<organism evidence="1 2">
    <name type="scientific">Acetatifactor muris</name>
    <dbReference type="NCBI Taxonomy" id="879566"/>
    <lineage>
        <taxon>Bacteria</taxon>
        <taxon>Bacillati</taxon>
        <taxon>Bacillota</taxon>
        <taxon>Clostridia</taxon>
        <taxon>Lachnospirales</taxon>
        <taxon>Lachnospiraceae</taxon>
        <taxon>Acetatifactor</taxon>
    </lineage>
</organism>
<sequence length="90" mass="10014">MVVEPSYESLALTEKVSELGQSIGKPVYLVFNKVDEENREWMRENAYEGADLICEMPAEKSISASGLKGRELSNGYSAIIRLAVFLEGKQ</sequence>
<dbReference type="Gene3D" id="3.40.50.300">
    <property type="entry name" value="P-loop containing nucleotide triphosphate hydrolases"/>
    <property type="match status" value="1"/>
</dbReference>
<accession>A0A2K4ZIM2</accession>
<name>A0A2K4ZIM2_9FIRM</name>
<proteinExistence type="predicted"/>
<evidence type="ECO:0000313" key="2">
    <source>
        <dbReference type="Proteomes" id="UP000236311"/>
    </source>
</evidence>
<evidence type="ECO:0008006" key="3">
    <source>
        <dbReference type="Google" id="ProtNLM"/>
    </source>
</evidence>
<reference evidence="1 2" key="1">
    <citation type="submission" date="2018-01" db="EMBL/GenBank/DDBJ databases">
        <authorList>
            <person name="Gaut B.S."/>
            <person name="Morton B.R."/>
            <person name="Clegg M.T."/>
            <person name="Duvall M.R."/>
        </authorList>
    </citation>
    <scope>NUCLEOTIDE SEQUENCE [LARGE SCALE GENOMIC DNA]</scope>
    <source>
        <strain evidence="1">GP69</strain>
    </source>
</reference>
<dbReference type="EMBL" id="OFSM01000015">
    <property type="protein sequence ID" value="SOY30333.1"/>
    <property type="molecule type" value="Genomic_DNA"/>
</dbReference>
<dbReference type="InterPro" id="IPR027417">
    <property type="entry name" value="P-loop_NTPase"/>
</dbReference>